<name>A0A317XPK9_9BASI</name>
<dbReference type="Gene3D" id="3.90.850.10">
    <property type="entry name" value="Fumarylacetoacetase-like, C-terminal domain"/>
    <property type="match status" value="1"/>
</dbReference>
<dbReference type="EMBL" id="KZ819194">
    <property type="protein sequence ID" value="PWY99807.1"/>
    <property type="molecule type" value="Genomic_DNA"/>
</dbReference>
<dbReference type="OrthoDB" id="411064at2759"/>
<dbReference type="InParanoid" id="A0A317XPK9"/>
<evidence type="ECO:0000259" key="3">
    <source>
        <dbReference type="Pfam" id="PF01557"/>
    </source>
</evidence>
<dbReference type="InterPro" id="IPR036663">
    <property type="entry name" value="Fumarylacetoacetase_C_sf"/>
</dbReference>
<feature type="domain" description="Fumarylacetoacetase-like C-terminal" evidence="3">
    <location>
        <begin position="82"/>
        <end position="294"/>
    </location>
</feature>
<dbReference type="STRING" id="1882483.A0A317XPK9"/>
<dbReference type="Proteomes" id="UP000246740">
    <property type="component" value="Unassembled WGS sequence"/>
</dbReference>
<dbReference type="InterPro" id="IPR011234">
    <property type="entry name" value="Fumarylacetoacetase-like_C"/>
</dbReference>
<keyword evidence="5" id="KW-1185">Reference proteome</keyword>
<dbReference type="GO" id="GO:0046872">
    <property type="term" value="F:metal ion binding"/>
    <property type="evidence" value="ECO:0007669"/>
    <property type="project" value="UniProtKB-KW"/>
</dbReference>
<evidence type="ECO:0000256" key="2">
    <source>
        <dbReference type="ARBA" id="ARBA00022723"/>
    </source>
</evidence>
<evidence type="ECO:0000313" key="5">
    <source>
        <dbReference type="Proteomes" id="UP000246740"/>
    </source>
</evidence>
<proteinExistence type="inferred from homology"/>
<dbReference type="PANTHER" id="PTHR11820">
    <property type="entry name" value="ACYLPYRUVASE"/>
    <property type="match status" value="1"/>
</dbReference>
<evidence type="ECO:0000256" key="1">
    <source>
        <dbReference type="ARBA" id="ARBA00010211"/>
    </source>
</evidence>
<dbReference type="Pfam" id="PF01557">
    <property type="entry name" value="FAA_hydrolase"/>
    <property type="match status" value="1"/>
</dbReference>
<dbReference type="AlphaFoldDB" id="A0A317XPK9"/>
<keyword evidence="2" id="KW-0479">Metal-binding</keyword>
<protein>
    <recommendedName>
        <fullName evidence="3">Fumarylacetoacetase-like C-terminal domain-containing protein</fullName>
    </recommendedName>
</protein>
<reference evidence="4 5" key="1">
    <citation type="journal article" date="2018" name="Mol. Biol. Evol.">
        <title>Broad Genomic Sampling Reveals a Smut Pathogenic Ancestry of the Fungal Clade Ustilaginomycotina.</title>
        <authorList>
            <person name="Kijpornyongpan T."/>
            <person name="Mondo S.J."/>
            <person name="Barry K."/>
            <person name="Sandor L."/>
            <person name="Lee J."/>
            <person name="Lipzen A."/>
            <person name="Pangilinan J."/>
            <person name="LaButti K."/>
            <person name="Hainaut M."/>
            <person name="Henrissat B."/>
            <person name="Grigoriev I.V."/>
            <person name="Spatafora J.W."/>
            <person name="Aime M.C."/>
        </authorList>
    </citation>
    <scope>NUCLEOTIDE SEQUENCE [LARGE SCALE GENOMIC DNA]</scope>
    <source>
        <strain evidence="4 5">MCA 3645</strain>
    </source>
</reference>
<dbReference type="SUPFAM" id="SSF56529">
    <property type="entry name" value="FAH"/>
    <property type="match status" value="1"/>
</dbReference>
<gene>
    <name evidence="4" type="ORF">BCV70DRAFT_200717</name>
</gene>
<organism evidence="4 5">
    <name type="scientific">Testicularia cyperi</name>
    <dbReference type="NCBI Taxonomy" id="1882483"/>
    <lineage>
        <taxon>Eukaryota</taxon>
        <taxon>Fungi</taxon>
        <taxon>Dikarya</taxon>
        <taxon>Basidiomycota</taxon>
        <taxon>Ustilaginomycotina</taxon>
        <taxon>Ustilaginomycetes</taxon>
        <taxon>Ustilaginales</taxon>
        <taxon>Anthracoideaceae</taxon>
        <taxon>Testicularia</taxon>
    </lineage>
</organism>
<dbReference type="GO" id="GO:0018773">
    <property type="term" value="F:acetylpyruvate hydrolase activity"/>
    <property type="evidence" value="ECO:0007669"/>
    <property type="project" value="TreeGrafter"/>
</dbReference>
<dbReference type="PANTHER" id="PTHR11820:SF7">
    <property type="entry name" value="ACYLPYRUVASE FAHD1, MITOCHONDRIAL"/>
    <property type="match status" value="1"/>
</dbReference>
<evidence type="ECO:0000313" key="4">
    <source>
        <dbReference type="EMBL" id="PWY99807.1"/>
    </source>
</evidence>
<accession>A0A317XPK9</accession>
<sequence length="308" mass="33196">MPAHSTSWWRLVRFIAKEDGQEYFGQPVDDYQDIGVAYANSDLIQVNVVFGHPLKQAAPLSGAIKTVSVLLTPLSAADIRTVRALGANFVQPGQNPFDAVKKRASVPILFYKPLNSITGPSTEIIIPPCAATETDYEVELVVILAKDIKDASPEQAKDAILGYTLSNDVSARKRMFATPQWGCGKSFDTFLPLGPTIVSASNAKGIHNPDNVHLTTKLNNRIMQEGNTSDMLWKTAETIAELSKGTTLEAGSIISMGTPPGEGFKRNPPVCLQNGDVCHLWGSNGLGSLINPVRSQQASDSVPLKARL</sequence>
<comment type="similarity">
    <text evidence="1">Belongs to the FAH family.</text>
</comment>